<protein>
    <recommendedName>
        <fullName evidence="5">Senescence regulator</fullName>
    </recommendedName>
</protein>
<sequence>MGKQQQVQGRSCRYGSERLLYPVVHQVSSGSGADQLADLDEEDVWSVLDCSTRSSSNTNTLLQPELQEHRRGGRRVTAGGLSLAFEAAAGTRHQQQQQHQNVVGGAAPLKVPAKQWLLGGRSSFPSSSCREEEEAADWVAPHEYLQHARRGSSSVFEGVGRTLKGRDLSRVRDAVWSNTGFLG</sequence>
<reference evidence="2" key="2">
    <citation type="submission" date="2017-06" db="EMBL/GenBank/DDBJ databases">
        <title>WGS assembly of Brachypodium distachyon.</title>
        <authorList>
            <consortium name="The International Brachypodium Initiative"/>
            <person name="Lucas S."/>
            <person name="Harmon-Smith M."/>
            <person name="Lail K."/>
            <person name="Tice H."/>
            <person name="Grimwood J."/>
            <person name="Bruce D."/>
            <person name="Barry K."/>
            <person name="Shu S."/>
            <person name="Lindquist E."/>
            <person name="Wang M."/>
            <person name="Pitluck S."/>
            <person name="Vogel J.P."/>
            <person name="Garvin D.F."/>
            <person name="Mockler T.C."/>
            <person name="Schmutz J."/>
            <person name="Rokhsar D."/>
            <person name="Bevan M.W."/>
        </authorList>
    </citation>
    <scope>NUCLEOTIDE SEQUENCE</scope>
    <source>
        <strain evidence="2">Bd21</strain>
    </source>
</reference>
<name>I1H4I5_BRADI</name>
<evidence type="ECO:0000256" key="1">
    <source>
        <dbReference type="ARBA" id="ARBA00034773"/>
    </source>
</evidence>
<evidence type="ECO:0000313" key="3">
    <source>
        <dbReference type="EnsemblPlants" id="KQK21255"/>
    </source>
</evidence>
<dbReference type="HOGENOM" id="CLU_088831_0_0_1"/>
<dbReference type="GO" id="GO:0010150">
    <property type="term" value="P:leaf senescence"/>
    <property type="evidence" value="ECO:0007669"/>
    <property type="project" value="UniProtKB-ARBA"/>
</dbReference>
<organism evidence="2">
    <name type="scientific">Brachypodium distachyon</name>
    <name type="common">Purple false brome</name>
    <name type="synonym">Trachynia distachya</name>
    <dbReference type="NCBI Taxonomy" id="15368"/>
    <lineage>
        <taxon>Eukaryota</taxon>
        <taxon>Viridiplantae</taxon>
        <taxon>Streptophyta</taxon>
        <taxon>Embryophyta</taxon>
        <taxon>Tracheophyta</taxon>
        <taxon>Spermatophyta</taxon>
        <taxon>Magnoliopsida</taxon>
        <taxon>Liliopsida</taxon>
        <taxon>Poales</taxon>
        <taxon>Poaceae</taxon>
        <taxon>BOP clade</taxon>
        <taxon>Pooideae</taxon>
        <taxon>Stipodae</taxon>
        <taxon>Brachypodieae</taxon>
        <taxon>Brachypodium</taxon>
    </lineage>
</organism>
<dbReference type="GeneID" id="100839665"/>
<dbReference type="Gramene" id="KQK21255">
    <property type="protein sequence ID" value="KQK21255"/>
    <property type="gene ID" value="BRADI_1g59720v3"/>
</dbReference>
<dbReference type="STRING" id="15368.I1H4I5"/>
<dbReference type="InterPro" id="IPR007608">
    <property type="entry name" value="Senescence_reg_S40"/>
</dbReference>
<proteinExistence type="inferred from homology"/>
<dbReference type="AlphaFoldDB" id="I1H4I5"/>
<dbReference type="EnsemblPlants" id="KQK21255">
    <property type="protein sequence ID" value="KQK21255"/>
    <property type="gene ID" value="BRADI_1g59720v3"/>
</dbReference>
<dbReference type="PANTHER" id="PTHR46525:SF2">
    <property type="entry name" value="EMB|CAB72159.1"/>
    <property type="match status" value="1"/>
</dbReference>
<keyword evidence="4" id="KW-1185">Reference proteome</keyword>
<dbReference type="OMA" id="RWIAREN"/>
<gene>
    <name evidence="3" type="primary">LOC100839665</name>
    <name evidence="2" type="ORF">BRADI_1g59720v3</name>
</gene>
<evidence type="ECO:0000313" key="4">
    <source>
        <dbReference type="Proteomes" id="UP000008810"/>
    </source>
</evidence>
<reference evidence="2 3" key="1">
    <citation type="journal article" date="2010" name="Nature">
        <title>Genome sequencing and analysis of the model grass Brachypodium distachyon.</title>
        <authorList>
            <consortium name="International Brachypodium Initiative"/>
        </authorList>
    </citation>
    <scope>NUCLEOTIDE SEQUENCE [LARGE SCALE GENOMIC DNA]</scope>
    <source>
        <strain evidence="2 3">Bd21</strain>
    </source>
</reference>
<comment type="similarity">
    <text evidence="1">Belongs to the senescence regulator S40 family.</text>
</comment>
<dbReference type="Proteomes" id="UP000008810">
    <property type="component" value="Chromosome 1"/>
</dbReference>
<dbReference type="OrthoDB" id="1917735at2759"/>
<evidence type="ECO:0008006" key="5">
    <source>
        <dbReference type="Google" id="ProtNLM"/>
    </source>
</evidence>
<dbReference type="KEGG" id="bdi:100839665"/>
<evidence type="ECO:0000313" key="2">
    <source>
        <dbReference type="EMBL" id="KQK21255.1"/>
    </source>
</evidence>
<reference evidence="3" key="3">
    <citation type="submission" date="2018-08" db="UniProtKB">
        <authorList>
            <consortium name="EnsemblPlants"/>
        </authorList>
    </citation>
    <scope>IDENTIFICATION</scope>
    <source>
        <strain evidence="3">cv. Bd21</strain>
    </source>
</reference>
<dbReference type="RefSeq" id="XP_003561535.1">
    <property type="nucleotide sequence ID" value="XM_003561487.3"/>
</dbReference>
<dbReference type="EMBL" id="CM000880">
    <property type="protein sequence ID" value="KQK21255.1"/>
    <property type="molecule type" value="Genomic_DNA"/>
</dbReference>
<dbReference type="eggNOG" id="ENOG502RXVW">
    <property type="taxonomic scope" value="Eukaryota"/>
</dbReference>
<accession>I1H4I5</accession>
<dbReference type="PANTHER" id="PTHR46525">
    <property type="entry name" value="EMB|CAB72159.1"/>
    <property type="match status" value="1"/>
</dbReference>
<dbReference type="Pfam" id="PF04520">
    <property type="entry name" value="Senescence_reg"/>
    <property type="match status" value="1"/>
</dbReference>